<feature type="transmembrane region" description="Helical" evidence="1">
    <location>
        <begin position="55"/>
        <end position="73"/>
    </location>
</feature>
<proteinExistence type="predicted"/>
<feature type="transmembrane region" description="Helical" evidence="1">
    <location>
        <begin position="129"/>
        <end position="147"/>
    </location>
</feature>
<reference evidence="3" key="1">
    <citation type="submission" date="2021-06" db="EMBL/GenBank/DDBJ databases">
        <authorList>
            <person name="Kallberg Y."/>
            <person name="Tangrot J."/>
            <person name="Rosling A."/>
        </authorList>
    </citation>
    <scope>NUCLEOTIDE SEQUENCE</scope>
    <source>
        <strain evidence="3">MT106</strain>
    </source>
</reference>
<accession>A0A9N8YW40</accession>
<evidence type="ECO:0000313" key="4">
    <source>
        <dbReference type="Proteomes" id="UP000789831"/>
    </source>
</evidence>
<keyword evidence="1" id="KW-0812">Transmembrane</keyword>
<dbReference type="Proteomes" id="UP000789831">
    <property type="component" value="Unassembled WGS sequence"/>
</dbReference>
<feature type="chain" id="PRO_5040180670" evidence="2">
    <location>
        <begin position="23"/>
        <end position="347"/>
    </location>
</feature>
<keyword evidence="4" id="KW-1185">Reference proteome</keyword>
<dbReference type="AlphaFoldDB" id="A0A9N8YW40"/>
<organism evidence="3 4">
    <name type="scientific">Ambispora gerdemannii</name>
    <dbReference type="NCBI Taxonomy" id="144530"/>
    <lineage>
        <taxon>Eukaryota</taxon>
        <taxon>Fungi</taxon>
        <taxon>Fungi incertae sedis</taxon>
        <taxon>Mucoromycota</taxon>
        <taxon>Glomeromycotina</taxon>
        <taxon>Glomeromycetes</taxon>
        <taxon>Archaeosporales</taxon>
        <taxon>Ambisporaceae</taxon>
        <taxon>Ambispora</taxon>
    </lineage>
</organism>
<comment type="caution">
    <text evidence="3">The sequence shown here is derived from an EMBL/GenBank/DDBJ whole genome shotgun (WGS) entry which is preliminary data.</text>
</comment>
<gene>
    <name evidence="3" type="ORF">AGERDE_LOCUS1775</name>
</gene>
<evidence type="ECO:0000256" key="2">
    <source>
        <dbReference type="SAM" id="SignalP"/>
    </source>
</evidence>
<feature type="signal peptide" evidence="2">
    <location>
        <begin position="1"/>
        <end position="22"/>
    </location>
</feature>
<sequence length="347" mass="38783">MSFGGFLAVVISLLALVILVITFPKPGKVPPQAPSDSTGLPTWHGPTDFDYNRRYSIFTFSLVLQTFAAIYAFKWTNNAANLPRKIASYFSDGTTSVPTTTYNRLLAFYSLFTALAALALLAFDIGKLWEAFGLWHNLWEVAIVALLSQGGKMKSVTRYVLGLGIYFIGVNSIILFVDWPFDAVFFKFQGLIVDFALFIIYTRIYLNTRKHVREESGEHLPLISERNENDSGSNEPTRPLLIDHPKQLLLLVAASLVHVFGNLSNTFKPESASADLLFHISYTITFPLYVLYVYLDTHGASVLPQKRIYLPAPAAWKTAVIIIWSTFLSLLSIRILLSSLGGKDKNE</sequence>
<feature type="transmembrane region" description="Helical" evidence="1">
    <location>
        <begin position="276"/>
        <end position="295"/>
    </location>
</feature>
<protein>
    <submittedName>
        <fullName evidence="3">96_t:CDS:1</fullName>
    </submittedName>
</protein>
<keyword evidence="1" id="KW-0472">Membrane</keyword>
<evidence type="ECO:0000256" key="1">
    <source>
        <dbReference type="SAM" id="Phobius"/>
    </source>
</evidence>
<dbReference type="EMBL" id="CAJVPL010000131">
    <property type="protein sequence ID" value="CAG8451796.1"/>
    <property type="molecule type" value="Genomic_DNA"/>
</dbReference>
<feature type="transmembrane region" description="Helical" evidence="1">
    <location>
        <begin position="316"/>
        <end position="337"/>
    </location>
</feature>
<feature type="transmembrane region" description="Helical" evidence="1">
    <location>
        <begin position="183"/>
        <end position="206"/>
    </location>
</feature>
<dbReference type="OrthoDB" id="2327125at2759"/>
<feature type="transmembrane region" description="Helical" evidence="1">
    <location>
        <begin position="159"/>
        <end position="177"/>
    </location>
</feature>
<keyword evidence="2" id="KW-0732">Signal</keyword>
<evidence type="ECO:0000313" key="3">
    <source>
        <dbReference type="EMBL" id="CAG8451796.1"/>
    </source>
</evidence>
<keyword evidence="1" id="KW-1133">Transmembrane helix</keyword>
<name>A0A9N8YW40_9GLOM</name>
<feature type="transmembrane region" description="Helical" evidence="1">
    <location>
        <begin position="105"/>
        <end position="123"/>
    </location>
</feature>